<evidence type="ECO:0000259" key="9">
    <source>
        <dbReference type="PROSITE" id="PS50113"/>
    </source>
</evidence>
<dbReference type="InterPro" id="IPR002078">
    <property type="entry name" value="Sigma_54_int"/>
</dbReference>
<dbReference type="InterPro" id="IPR009057">
    <property type="entry name" value="Homeodomain-like_sf"/>
</dbReference>
<evidence type="ECO:0000259" key="8">
    <source>
        <dbReference type="PROSITE" id="PS50112"/>
    </source>
</evidence>
<dbReference type="FunFam" id="3.40.50.300:FF:000006">
    <property type="entry name" value="DNA-binding transcriptional regulator NtrC"/>
    <property type="match status" value="1"/>
</dbReference>
<dbReference type="Proteomes" id="UP000269573">
    <property type="component" value="Unassembled WGS sequence"/>
</dbReference>
<dbReference type="Gene3D" id="1.10.8.60">
    <property type="match status" value="1"/>
</dbReference>
<reference evidence="10 11" key="1">
    <citation type="submission" date="2018-10" db="EMBL/GenBank/DDBJ databases">
        <title>Phylogenomics of Brevibacillus.</title>
        <authorList>
            <person name="Dunlap C."/>
        </authorList>
    </citation>
    <scope>NUCLEOTIDE SEQUENCE [LARGE SCALE GENOMIC DNA]</scope>
    <source>
        <strain evidence="10 11">JCM 15774</strain>
    </source>
</reference>
<evidence type="ECO:0000259" key="7">
    <source>
        <dbReference type="PROSITE" id="PS50045"/>
    </source>
</evidence>
<keyword evidence="3" id="KW-0067">ATP-binding</keyword>
<dbReference type="SUPFAM" id="SSF55785">
    <property type="entry name" value="PYP-like sensor domain (PAS domain)"/>
    <property type="match status" value="2"/>
</dbReference>
<dbReference type="SMART" id="SM00382">
    <property type="entry name" value="AAA"/>
    <property type="match status" value="1"/>
</dbReference>
<dbReference type="InterPro" id="IPR025662">
    <property type="entry name" value="Sigma_54_int_dom_ATP-bd_1"/>
</dbReference>
<evidence type="ECO:0000313" key="10">
    <source>
        <dbReference type="EMBL" id="RNB85381.1"/>
    </source>
</evidence>
<organism evidence="10 11">
    <name type="scientific">Brevibacillus nitrificans</name>
    <dbReference type="NCBI Taxonomy" id="651560"/>
    <lineage>
        <taxon>Bacteria</taxon>
        <taxon>Bacillati</taxon>
        <taxon>Bacillota</taxon>
        <taxon>Bacilli</taxon>
        <taxon>Bacillales</taxon>
        <taxon>Paenibacillaceae</taxon>
        <taxon>Brevibacillus</taxon>
    </lineage>
</organism>
<evidence type="ECO:0000256" key="5">
    <source>
        <dbReference type="ARBA" id="ARBA00023163"/>
    </source>
</evidence>
<dbReference type="SUPFAM" id="SSF46689">
    <property type="entry name" value="Homeodomain-like"/>
    <property type="match status" value="1"/>
</dbReference>
<comment type="caution">
    <text evidence="10">The sequence shown here is derived from an EMBL/GenBank/DDBJ whole genome shotgun (WGS) entry which is preliminary data.</text>
</comment>
<dbReference type="InterPro" id="IPR003593">
    <property type="entry name" value="AAA+_ATPase"/>
</dbReference>
<dbReference type="CDD" id="cd00009">
    <property type="entry name" value="AAA"/>
    <property type="match status" value="1"/>
</dbReference>
<dbReference type="InterPro" id="IPR027417">
    <property type="entry name" value="P-loop_NTPase"/>
</dbReference>
<dbReference type="InterPro" id="IPR058031">
    <property type="entry name" value="AAA_lid_NorR"/>
</dbReference>
<evidence type="ECO:0000256" key="4">
    <source>
        <dbReference type="ARBA" id="ARBA00023015"/>
    </source>
</evidence>
<dbReference type="InterPro" id="IPR030828">
    <property type="entry name" value="HTH_TyrR"/>
</dbReference>
<dbReference type="InterPro" id="IPR046342">
    <property type="entry name" value="CBS_dom_sf"/>
</dbReference>
<dbReference type="InterPro" id="IPR025944">
    <property type="entry name" value="Sigma_54_int_dom_CS"/>
</dbReference>
<dbReference type="Pfam" id="PF25601">
    <property type="entry name" value="AAA_lid_14"/>
    <property type="match status" value="1"/>
</dbReference>
<dbReference type="CDD" id="cd00130">
    <property type="entry name" value="PAS"/>
    <property type="match status" value="1"/>
</dbReference>
<dbReference type="InterPro" id="IPR000700">
    <property type="entry name" value="PAS-assoc_C"/>
</dbReference>
<keyword evidence="5" id="KW-0804">Transcription</keyword>
<sequence length="712" mass="81516">MASKWFVRKACTVSFESSANDLWNIMSRFNERYVFITDSEQEGNIVAYIRNTDIMPSLEDPEWMKRQVGQLPFHTNVAFFQEEADMLDLFKVFGEEVVVIQNREGGTEGYLHREDILYYLLTSQSAHTDWIRSLLNSIPMGIVIADVHGRIENFSSEVLRMVRLSPEELRRQRVGGVLDQDVFQKVVENGETILNHIIVNDRIGVLADFGPIRNQHGNVTGAIIVLQDLPFIEKMAMEMEYVKDLNTDLQGILSSIYDEILVLDENGVLLRYSGNLIKDFWEIDKEQLIGLNLMELEHEGTFFAAIVKMVIERKRKVSVTQESRSGKNVLAVGNPIFDEKGKLERIVIALRDITETVQLKEELLHAKKMSEKYKKELEHLRDQKQYGKNRQLIYASDKIEKVMKYIQKIANTSSTVLLTGESGVGKEVFARTIYELGPRSSKPFVKVNCGAIPETLLESELFGYEKGAFTGANTNGKPGYFRMAHKGVLFLDEIGEMPLNLQVKLLRVLQEREIIPIGGSEVVEVDVQIIAATNKNLEKMVEEGTFREDLFYRLNVIPVAIPPLRDRPEDIPLIGLHFLQTFNEKYERTTQLSQDALDLLESYSWPGNVRELQNIIERLVVTADEDLIEAHHITPLLKKGKKQYLKQRLNKIMPLKEATRAMEEQLIKMAMDEYKTTSMAAKMLGVSQSTISRKYQEIQEKISRGEQIGFKV</sequence>
<dbReference type="Gene3D" id="3.30.450.20">
    <property type="entry name" value="PAS domain"/>
    <property type="match status" value="2"/>
</dbReference>
<dbReference type="PROSITE" id="PS00675">
    <property type="entry name" value="SIGMA54_INTERACT_1"/>
    <property type="match status" value="1"/>
</dbReference>
<dbReference type="InterPro" id="IPR000014">
    <property type="entry name" value="PAS"/>
</dbReference>
<evidence type="ECO:0000256" key="1">
    <source>
        <dbReference type="ARBA" id="ARBA00022741"/>
    </source>
</evidence>
<dbReference type="GO" id="GO:0006355">
    <property type="term" value="P:regulation of DNA-templated transcription"/>
    <property type="evidence" value="ECO:0007669"/>
    <property type="project" value="InterPro"/>
</dbReference>
<dbReference type="Gene3D" id="3.40.50.300">
    <property type="entry name" value="P-loop containing nucleotide triphosphate hydrolases"/>
    <property type="match status" value="1"/>
</dbReference>
<dbReference type="PROSITE" id="PS00688">
    <property type="entry name" value="SIGMA54_INTERACT_3"/>
    <property type="match status" value="1"/>
</dbReference>
<dbReference type="Gene3D" id="1.10.10.60">
    <property type="entry name" value="Homeodomain-like"/>
    <property type="match status" value="1"/>
</dbReference>
<dbReference type="PROSITE" id="PS50113">
    <property type="entry name" value="PAC"/>
    <property type="match status" value="1"/>
</dbReference>
<protein>
    <recommendedName>
        <fullName evidence="6">HTH-type transcriptional regulatory protein TyrR</fullName>
    </recommendedName>
</protein>
<keyword evidence="2" id="KW-0058">Aromatic hydrocarbons catabolism</keyword>
<dbReference type="Pfam" id="PF00158">
    <property type="entry name" value="Sigma54_activat"/>
    <property type="match status" value="1"/>
</dbReference>
<feature type="domain" description="PAC" evidence="9">
    <location>
        <begin position="313"/>
        <end position="365"/>
    </location>
</feature>
<keyword evidence="4" id="KW-0805">Transcription regulation</keyword>
<dbReference type="PANTHER" id="PTHR32071">
    <property type="entry name" value="TRANSCRIPTIONAL REGULATORY PROTEIN"/>
    <property type="match status" value="1"/>
</dbReference>
<keyword evidence="11" id="KW-1185">Reference proteome</keyword>
<dbReference type="Pfam" id="PF13426">
    <property type="entry name" value="PAS_9"/>
    <property type="match status" value="2"/>
</dbReference>
<accession>A0A3M8DCR3</accession>
<dbReference type="GO" id="GO:0005524">
    <property type="term" value="F:ATP binding"/>
    <property type="evidence" value="ECO:0007669"/>
    <property type="project" value="UniProtKB-KW"/>
</dbReference>
<dbReference type="SMART" id="SM00091">
    <property type="entry name" value="PAS"/>
    <property type="match status" value="2"/>
</dbReference>
<dbReference type="PROSITE" id="PS50112">
    <property type="entry name" value="PAS"/>
    <property type="match status" value="1"/>
</dbReference>
<gene>
    <name evidence="10" type="ORF">EDM59_13355</name>
</gene>
<feature type="domain" description="Sigma-54 factor interaction" evidence="7">
    <location>
        <begin position="392"/>
        <end position="621"/>
    </location>
</feature>
<dbReference type="Pfam" id="PF18024">
    <property type="entry name" value="HTH_50"/>
    <property type="match status" value="1"/>
</dbReference>
<dbReference type="InterPro" id="IPR035965">
    <property type="entry name" value="PAS-like_dom_sf"/>
</dbReference>
<evidence type="ECO:0000256" key="6">
    <source>
        <dbReference type="ARBA" id="ARBA00029500"/>
    </source>
</evidence>
<name>A0A3M8DCR3_9BACL</name>
<evidence type="ECO:0000256" key="3">
    <source>
        <dbReference type="ARBA" id="ARBA00022840"/>
    </source>
</evidence>
<dbReference type="PANTHER" id="PTHR32071:SF57">
    <property type="entry name" value="C4-DICARBOXYLATE TRANSPORT TRANSCRIPTIONAL REGULATORY PROTEIN DCTD"/>
    <property type="match status" value="1"/>
</dbReference>
<keyword evidence="1" id="KW-0547">Nucleotide-binding</keyword>
<evidence type="ECO:0000313" key="11">
    <source>
        <dbReference type="Proteomes" id="UP000269573"/>
    </source>
</evidence>
<dbReference type="AlphaFoldDB" id="A0A3M8DCR3"/>
<dbReference type="GO" id="GO:0003677">
    <property type="term" value="F:DNA binding"/>
    <property type="evidence" value="ECO:0007669"/>
    <property type="project" value="UniProtKB-KW"/>
</dbReference>
<dbReference type="PROSITE" id="PS50045">
    <property type="entry name" value="SIGMA54_INTERACT_4"/>
    <property type="match status" value="1"/>
</dbReference>
<proteinExistence type="predicted"/>
<dbReference type="SUPFAM" id="SSF54631">
    <property type="entry name" value="CBS-domain pair"/>
    <property type="match status" value="1"/>
</dbReference>
<feature type="domain" description="PAS" evidence="8">
    <location>
        <begin position="127"/>
        <end position="169"/>
    </location>
</feature>
<dbReference type="SUPFAM" id="SSF52540">
    <property type="entry name" value="P-loop containing nucleoside triphosphate hydrolases"/>
    <property type="match status" value="1"/>
</dbReference>
<evidence type="ECO:0000256" key="2">
    <source>
        <dbReference type="ARBA" id="ARBA00022797"/>
    </source>
</evidence>
<dbReference type="RefSeq" id="WP_122924045.1">
    <property type="nucleotide sequence ID" value="NZ_RHHU01000007.1"/>
</dbReference>
<dbReference type="EMBL" id="RHHU01000007">
    <property type="protein sequence ID" value="RNB85381.1"/>
    <property type="molecule type" value="Genomic_DNA"/>
</dbReference>